<proteinExistence type="predicted"/>
<dbReference type="Gene3D" id="3.90.180.10">
    <property type="entry name" value="Medium-chain alcohol dehydrogenases, catalytic domain"/>
    <property type="match status" value="1"/>
</dbReference>
<dbReference type="InterPro" id="IPR002364">
    <property type="entry name" value="Quin_OxRdtase/zeta-crystal_CS"/>
</dbReference>
<organism evidence="3 4">
    <name type="scientific">Lysinibacillus contaminans</name>
    <dbReference type="NCBI Taxonomy" id="1293441"/>
    <lineage>
        <taxon>Bacteria</taxon>
        <taxon>Bacillati</taxon>
        <taxon>Bacillota</taxon>
        <taxon>Bacilli</taxon>
        <taxon>Bacillales</taxon>
        <taxon>Bacillaceae</taxon>
        <taxon>Lysinibacillus</taxon>
    </lineage>
</organism>
<evidence type="ECO:0000259" key="2">
    <source>
        <dbReference type="SMART" id="SM00829"/>
    </source>
</evidence>
<gene>
    <name evidence="3" type="ORF">AEA09_10705</name>
</gene>
<reference evidence="4" key="1">
    <citation type="submission" date="2015-07" db="EMBL/GenBank/DDBJ databases">
        <title>Fjat-14205 dsm 2895.</title>
        <authorList>
            <person name="Liu B."/>
            <person name="Wang J."/>
            <person name="Zhu Y."/>
            <person name="Liu G."/>
            <person name="Chen Q."/>
            <person name="Chen Z."/>
            <person name="Lan J."/>
            <person name="Che J."/>
            <person name="Ge C."/>
            <person name="Shi H."/>
            <person name="Pan Z."/>
            <person name="Liu X."/>
        </authorList>
    </citation>
    <scope>NUCLEOTIDE SEQUENCE [LARGE SCALE GENOMIC DNA]</scope>
    <source>
        <strain evidence="4">DSM 25560</strain>
    </source>
</reference>
<dbReference type="InterPro" id="IPR013154">
    <property type="entry name" value="ADH-like_N"/>
</dbReference>
<keyword evidence="1" id="KW-0560">Oxidoreductase</keyword>
<dbReference type="RefSeq" id="WP_053583822.1">
    <property type="nucleotide sequence ID" value="NZ_LGRV01000003.1"/>
</dbReference>
<dbReference type="EMBL" id="LGRV01000003">
    <property type="protein sequence ID" value="KOS68969.1"/>
    <property type="molecule type" value="Genomic_DNA"/>
</dbReference>
<dbReference type="PANTHER" id="PTHR11695">
    <property type="entry name" value="ALCOHOL DEHYDROGENASE RELATED"/>
    <property type="match status" value="1"/>
</dbReference>
<keyword evidence="4" id="KW-1185">Reference proteome</keyword>
<dbReference type="Gene3D" id="3.40.50.720">
    <property type="entry name" value="NAD(P)-binding Rossmann-like Domain"/>
    <property type="match status" value="1"/>
</dbReference>
<dbReference type="InterPro" id="IPR020843">
    <property type="entry name" value="ER"/>
</dbReference>
<comment type="caution">
    <text evidence="3">The sequence shown here is derived from an EMBL/GenBank/DDBJ whole genome shotgun (WGS) entry which is preliminary data.</text>
</comment>
<dbReference type="Proteomes" id="UP000050668">
    <property type="component" value="Unassembled WGS sequence"/>
</dbReference>
<dbReference type="InterPro" id="IPR036291">
    <property type="entry name" value="NAD(P)-bd_dom_sf"/>
</dbReference>
<dbReference type="InterPro" id="IPR011032">
    <property type="entry name" value="GroES-like_sf"/>
</dbReference>
<dbReference type="CDD" id="cd05289">
    <property type="entry name" value="MDR_like_2"/>
    <property type="match status" value="1"/>
</dbReference>
<dbReference type="Pfam" id="PF08240">
    <property type="entry name" value="ADH_N"/>
    <property type="match status" value="1"/>
</dbReference>
<dbReference type="InterPro" id="IPR050700">
    <property type="entry name" value="YIM1/Zinc_Alcohol_DH_Fams"/>
</dbReference>
<dbReference type="SUPFAM" id="SSF50129">
    <property type="entry name" value="GroES-like"/>
    <property type="match status" value="1"/>
</dbReference>
<evidence type="ECO:0000256" key="1">
    <source>
        <dbReference type="ARBA" id="ARBA00023002"/>
    </source>
</evidence>
<accession>A0ABR5K3N8</accession>
<dbReference type="SUPFAM" id="SSF51735">
    <property type="entry name" value="NAD(P)-binding Rossmann-fold domains"/>
    <property type="match status" value="1"/>
</dbReference>
<name>A0ABR5K3N8_9BACI</name>
<dbReference type="PROSITE" id="PS01162">
    <property type="entry name" value="QOR_ZETA_CRYSTAL"/>
    <property type="match status" value="1"/>
</dbReference>
<evidence type="ECO:0000313" key="4">
    <source>
        <dbReference type="Proteomes" id="UP000050668"/>
    </source>
</evidence>
<sequence>MRAFAIEAYKKEPTFIERPVPKVGNNEVLVKIHAASINPLDTKIRKGELKLLLHYDMPLTLGNDFAGTIIEVGKDVTKFSVGDEVYGRPRSNKIGTFAEYLSVHEDDIAIKPKNLSFEEAASIPLVGLTSYQALYDILKVKNNQKILIHAGSGGVGTFAIQLAKEMGAYVATTASEGSNLAKSLGADEVINYKTENFEDIIKNYDAVIDTIGGSTLEKSFLTIKKGGKIVSISGTPNGRFAKEMGLGHFKKMLLSLASAKLTSLEKKHDVEYTFLFMKHSGQQLQVLTELLESRKIKPTIDKIFTFEEATKAMNYVETGKSKGKVILTIVGQQNNSKELITLA</sequence>
<evidence type="ECO:0000313" key="3">
    <source>
        <dbReference type="EMBL" id="KOS68969.1"/>
    </source>
</evidence>
<feature type="domain" description="Enoyl reductase (ER)" evidence="2">
    <location>
        <begin position="11"/>
        <end position="327"/>
    </location>
</feature>
<dbReference type="SMART" id="SM00829">
    <property type="entry name" value="PKS_ER"/>
    <property type="match status" value="1"/>
</dbReference>
<dbReference type="Pfam" id="PF13602">
    <property type="entry name" value="ADH_zinc_N_2"/>
    <property type="match status" value="1"/>
</dbReference>
<dbReference type="PANTHER" id="PTHR11695:SF294">
    <property type="entry name" value="RETICULON-4-INTERACTING PROTEIN 1, MITOCHONDRIAL"/>
    <property type="match status" value="1"/>
</dbReference>
<protein>
    <submittedName>
        <fullName evidence="3">NADPH:quinone reductase</fullName>
    </submittedName>
</protein>